<dbReference type="Pfam" id="PF01412">
    <property type="entry name" value="ArfGap"/>
    <property type="match status" value="1"/>
</dbReference>
<dbReference type="PANTHER" id="PTHR45686">
    <property type="entry name" value="ADP-RIBOSYLATION FACTOR GTPASE ACTIVATING PROTEIN 3, ISOFORM H-RELATED"/>
    <property type="match status" value="1"/>
</dbReference>
<keyword evidence="2" id="KW-0479">Metal-binding</keyword>
<evidence type="ECO:0000313" key="8">
    <source>
        <dbReference type="Proteomes" id="UP000467841"/>
    </source>
</evidence>
<keyword evidence="3 5" id="KW-0863">Zinc-finger</keyword>
<dbReference type="AlphaFoldDB" id="A0A6D2IQ99"/>
<dbReference type="InterPro" id="IPR001164">
    <property type="entry name" value="ArfGAP_dom"/>
</dbReference>
<sequence>MGYDEDLSHVLRQIVFRKLKAECDENKVCFDCGKGNLMWASVTFGVFLCLNCGAAHKTMLGEHISIVRLPEYEPWTPKQLRAMICGGNKRARLFFKRHGWTQDGQKFIKARYTSRAADLYRQFLANQVAEDTSSVLLEAFNEAKESLYRLYDQEPGDSVLTAIRLADLECEEQSCGGTVKEKDMWTSVKEMYTRYVGVGVKLKKQ</sequence>
<evidence type="ECO:0000256" key="4">
    <source>
        <dbReference type="ARBA" id="ARBA00022833"/>
    </source>
</evidence>
<dbReference type="GO" id="GO:0005096">
    <property type="term" value="F:GTPase activator activity"/>
    <property type="evidence" value="ECO:0007669"/>
    <property type="project" value="UniProtKB-KW"/>
</dbReference>
<reference evidence="7" key="1">
    <citation type="submission" date="2020-01" db="EMBL/GenBank/DDBJ databases">
        <authorList>
            <person name="Mishra B."/>
        </authorList>
    </citation>
    <scope>NUCLEOTIDE SEQUENCE [LARGE SCALE GENOMIC DNA]</scope>
</reference>
<protein>
    <recommendedName>
        <fullName evidence="6">Arf-GAP domain-containing protein</fullName>
    </recommendedName>
</protein>
<dbReference type="PROSITE" id="PS50115">
    <property type="entry name" value="ARFGAP"/>
    <property type="match status" value="1"/>
</dbReference>
<dbReference type="PANTHER" id="PTHR45686:SF11">
    <property type="entry name" value="ADP-RIBOSYLATION FACTOR GTPASE-ACTIVATING PROTEIN AGD8-RELATED"/>
    <property type="match status" value="1"/>
</dbReference>
<dbReference type="InterPro" id="IPR038508">
    <property type="entry name" value="ArfGAP_dom_sf"/>
</dbReference>
<dbReference type="PRINTS" id="PR00405">
    <property type="entry name" value="REVINTRACTNG"/>
</dbReference>
<dbReference type="Gene3D" id="1.10.220.150">
    <property type="entry name" value="Arf GTPase activating protein"/>
    <property type="match status" value="1"/>
</dbReference>
<evidence type="ECO:0000256" key="3">
    <source>
        <dbReference type="ARBA" id="ARBA00022771"/>
    </source>
</evidence>
<proteinExistence type="predicted"/>
<dbReference type="OrthoDB" id="983479at2759"/>
<dbReference type="GO" id="GO:0008270">
    <property type="term" value="F:zinc ion binding"/>
    <property type="evidence" value="ECO:0007669"/>
    <property type="project" value="UniProtKB-KW"/>
</dbReference>
<accession>A0A6D2IQ99</accession>
<comment type="caution">
    <text evidence="7">The sequence shown here is derived from an EMBL/GenBank/DDBJ whole genome shotgun (WGS) entry which is preliminary data.</text>
</comment>
<evidence type="ECO:0000256" key="2">
    <source>
        <dbReference type="ARBA" id="ARBA00022723"/>
    </source>
</evidence>
<dbReference type="GO" id="GO:0048205">
    <property type="term" value="P:COPI coating of Golgi vesicle"/>
    <property type="evidence" value="ECO:0007669"/>
    <property type="project" value="TreeGrafter"/>
</dbReference>
<evidence type="ECO:0000313" key="7">
    <source>
        <dbReference type="EMBL" id="CAA7027801.1"/>
    </source>
</evidence>
<evidence type="ECO:0000256" key="5">
    <source>
        <dbReference type="PROSITE-ProRule" id="PRU00288"/>
    </source>
</evidence>
<dbReference type="SMART" id="SM00105">
    <property type="entry name" value="ArfGap"/>
    <property type="match status" value="1"/>
</dbReference>
<evidence type="ECO:0000256" key="1">
    <source>
        <dbReference type="ARBA" id="ARBA00022468"/>
    </source>
</evidence>
<dbReference type="SUPFAM" id="SSF57863">
    <property type="entry name" value="ArfGap/RecO-like zinc finger"/>
    <property type="match status" value="1"/>
</dbReference>
<gene>
    <name evidence="7" type="ORF">MERR_LOCUS15036</name>
</gene>
<dbReference type="Proteomes" id="UP000467841">
    <property type="component" value="Unassembled WGS sequence"/>
</dbReference>
<dbReference type="GO" id="GO:0000139">
    <property type="term" value="C:Golgi membrane"/>
    <property type="evidence" value="ECO:0007669"/>
    <property type="project" value="GOC"/>
</dbReference>
<name>A0A6D2IQ99_9BRAS</name>
<organism evidence="7 8">
    <name type="scientific">Microthlaspi erraticum</name>
    <dbReference type="NCBI Taxonomy" id="1685480"/>
    <lineage>
        <taxon>Eukaryota</taxon>
        <taxon>Viridiplantae</taxon>
        <taxon>Streptophyta</taxon>
        <taxon>Embryophyta</taxon>
        <taxon>Tracheophyta</taxon>
        <taxon>Spermatophyta</taxon>
        <taxon>Magnoliopsida</taxon>
        <taxon>eudicotyledons</taxon>
        <taxon>Gunneridae</taxon>
        <taxon>Pentapetalae</taxon>
        <taxon>rosids</taxon>
        <taxon>malvids</taxon>
        <taxon>Brassicales</taxon>
        <taxon>Brassicaceae</taxon>
        <taxon>Coluteocarpeae</taxon>
        <taxon>Microthlaspi</taxon>
    </lineage>
</organism>
<keyword evidence="8" id="KW-1185">Reference proteome</keyword>
<dbReference type="InterPro" id="IPR037278">
    <property type="entry name" value="ARFGAP/RecO"/>
</dbReference>
<evidence type="ECO:0000259" key="6">
    <source>
        <dbReference type="PROSITE" id="PS50115"/>
    </source>
</evidence>
<keyword evidence="4" id="KW-0862">Zinc</keyword>
<dbReference type="EMBL" id="CACVBM020001061">
    <property type="protein sequence ID" value="CAA7027801.1"/>
    <property type="molecule type" value="Genomic_DNA"/>
</dbReference>
<keyword evidence="1" id="KW-0343">GTPase activation</keyword>
<feature type="domain" description="Arf-GAP" evidence="6">
    <location>
        <begin position="13"/>
        <end position="134"/>
    </location>
</feature>